<dbReference type="STRING" id="1008305.A4H02_05755"/>
<keyword evidence="4 8" id="KW-0689">Ribosomal protein</keyword>
<dbReference type="GO" id="GO:0022625">
    <property type="term" value="C:cytosolic large ribosomal subunit"/>
    <property type="evidence" value="ECO:0007669"/>
    <property type="project" value="TreeGrafter"/>
</dbReference>
<proteinExistence type="inferred from homology"/>
<name>A0A1E3G275_9BACT</name>
<dbReference type="FunFam" id="3.30.420.100:FF:000001">
    <property type="entry name" value="50S ribosomal protein L18"/>
    <property type="match status" value="1"/>
</dbReference>
<gene>
    <name evidence="8" type="primary">rplR</name>
    <name evidence="9" type="ORF">A4H02_05755</name>
</gene>
<dbReference type="EMBL" id="LWAF01000007">
    <property type="protein sequence ID" value="ODN30355.1"/>
    <property type="molecule type" value="Genomic_DNA"/>
</dbReference>
<dbReference type="PANTHER" id="PTHR12899:SF3">
    <property type="entry name" value="LARGE RIBOSOMAL SUBUNIT PROTEIN UL18M"/>
    <property type="match status" value="1"/>
</dbReference>
<dbReference type="GO" id="GO:0008097">
    <property type="term" value="F:5S rRNA binding"/>
    <property type="evidence" value="ECO:0007669"/>
    <property type="project" value="TreeGrafter"/>
</dbReference>
<dbReference type="GO" id="GO:0003735">
    <property type="term" value="F:structural constituent of ribosome"/>
    <property type="evidence" value="ECO:0007669"/>
    <property type="project" value="InterPro"/>
</dbReference>
<dbReference type="RefSeq" id="WP_069293224.1">
    <property type="nucleotide sequence ID" value="NZ_CP140110.1"/>
</dbReference>
<dbReference type="PANTHER" id="PTHR12899">
    <property type="entry name" value="39S RIBOSOMAL PROTEIN L18, MITOCHONDRIAL"/>
    <property type="match status" value="1"/>
</dbReference>
<dbReference type="AlphaFoldDB" id="A0A1E3G275"/>
<keyword evidence="3 8" id="KW-0694">RNA-binding</keyword>
<sequence>MIKKEDRRKLRLMRHKRIRKKIFGTPERPRLSVFRSEKHIYAQIIDDTKGITLAAASTTEKALREKLQKTWNIEAAKEVGKLIAERALAKGIKEVVFDRGGFKYHGRVKALADAAREAGLKF</sequence>
<reference evidence="10" key="1">
    <citation type="submission" date="2016-04" db="EMBL/GenBank/DDBJ databases">
        <title>The genome sequence project of a novel Fervidobacterium isolate from a hot spring in Thailand.</title>
        <authorList>
            <person name="Gonzalez J.M."/>
            <person name="Cuecas A."/>
            <person name="Kanoksilapatham W."/>
        </authorList>
    </citation>
    <scope>NUCLEOTIDE SEQUENCE [LARGE SCALE GENOMIC DNA]</scope>
    <source>
        <strain evidence="10">FC2004</strain>
    </source>
</reference>
<dbReference type="InterPro" id="IPR005484">
    <property type="entry name" value="Ribosomal_uL18_bac/plant/anim"/>
</dbReference>
<keyword evidence="5 8" id="KW-0687">Ribonucleoprotein</keyword>
<evidence type="ECO:0000256" key="7">
    <source>
        <dbReference type="ARBA" id="ARBA00053375"/>
    </source>
</evidence>
<dbReference type="InterPro" id="IPR004389">
    <property type="entry name" value="Ribosomal_uL18_bac-type"/>
</dbReference>
<organism evidence="9 10">
    <name type="scientific">Fervidobacterium thailandense</name>
    <dbReference type="NCBI Taxonomy" id="1008305"/>
    <lineage>
        <taxon>Bacteria</taxon>
        <taxon>Thermotogati</taxon>
        <taxon>Thermotogota</taxon>
        <taxon>Thermotogae</taxon>
        <taxon>Thermotogales</taxon>
        <taxon>Fervidobacteriaceae</taxon>
        <taxon>Fervidobacterium</taxon>
    </lineage>
</organism>
<evidence type="ECO:0000256" key="5">
    <source>
        <dbReference type="ARBA" id="ARBA00023274"/>
    </source>
</evidence>
<evidence type="ECO:0000313" key="9">
    <source>
        <dbReference type="EMBL" id="ODN30355.1"/>
    </source>
</evidence>
<dbReference type="InterPro" id="IPR057268">
    <property type="entry name" value="Ribosomal_L18"/>
</dbReference>
<dbReference type="OrthoDB" id="9810939at2"/>
<dbReference type="Gene3D" id="3.30.420.100">
    <property type="match status" value="1"/>
</dbReference>
<comment type="caution">
    <text evidence="9">The sequence shown here is derived from an EMBL/GenBank/DDBJ whole genome shotgun (WGS) entry which is preliminary data.</text>
</comment>
<evidence type="ECO:0000256" key="4">
    <source>
        <dbReference type="ARBA" id="ARBA00022980"/>
    </source>
</evidence>
<comment type="subunit">
    <text evidence="8">Part of the 50S ribosomal subunit; part of the 5S rRNA/L5/L18/L25 subcomplex. Contacts the 5S and 23S rRNAs.</text>
</comment>
<evidence type="ECO:0000256" key="8">
    <source>
        <dbReference type="HAMAP-Rule" id="MF_01337"/>
    </source>
</evidence>
<dbReference type="SUPFAM" id="SSF53137">
    <property type="entry name" value="Translational machinery components"/>
    <property type="match status" value="1"/>
</dbReference>
<comment type="function">
    <text evidence="7 8">This is one of the proteins that bind and probably mediate the attachment of the 5S RNA into the large ribosomal subunit, where it forms part of the central protuberance.</text>
</comment>
<evidence type="ECO:0000256" key="2">
    <source>
        <dbReference type="ARBA" id="ARBA00022730"/>
    </source>
</evidence>
<evidence type="ECO:0000256" key="3">
    <source>
        <dbReference type="ARBA" id="ARBA00022884"/>
    </source>
</evidence>
<dbReference type="GO" id="GO:0006412">
    <property type="term" value="P:translation"/>
    <property type="evidence" value="ECO:0007669"/>
    <property type="project" value="UniProtKB-UniRule"/>
</dbReference>
<dbReference type="NCBIfam" id="TIGR00060">
    <property type="entry name" value="L18_bact"/>
    <property type="match status" value="1"/>
</dbReference>
<evidence type="ECO:0000256" key="6">
    <source>
        <dbReference type="ARBA" id="ARBA00035197"/>
    </source>
</evidence>
<evidence type="ECO:0000313" key="10">
    <source>
        <dbReference type="Proteomes" id="UP000094570"/>
    </source>
</evidence>
<keyword evidence="2 8" id="KW-0699">rRNA-binding</keyword>
<dbReference type="Proteomes" id="UP000094570">
    <property type="component" value="Unassembled WGS sequence"/>
</dbReference>
<dbReference type="Pfam" id="PF00861">
    <property type="entry name" value="Ribosomal_L18p"/>
    <property type="match status" value="1"/>
</dbReference>
<dbReference type="HAMAP" id="MF_01337_B">
    <property type="entry name" value="Ribosomal_uL18_B"/>
    <property type="match status" value="1"/>
</dbReference>
<comment type="similarity">
    <text evidence="1 8">Belongs to the universal ribosomal protein uL18 family.</text>
</comment>
<protein>
    <recommendedName>
        <fullName evidence="6 8">Large ribosomal subunit protein uL18</fullName>
    </recommendedName>
</protein>
<evidence type="ECO:0000256" key="1">
    <source>
        <dbReference type="ARBA" id="ARBA00007116"/>
    </source>
</evidence>
<dbReference type="CDD" id="cd00432">
    <property type="entry name" value="Ribosomal_L18_L5e"/>
    <property type="match status" value="1"/>
</dbReference>
<accession>A0A1E3G275</accession>
<keyword evidence="10" id="KW-1185">Reference proteome</keyword>